<evidence type="ECO:0000313" key="1">
    <source>
        <dbReference type="EMBL" id="MCY9763543.1"/>
    </source>
</evidence>
<reference evidence="1 2" key="1">
    <citation type="submission" date="2022-05" db="EMBL/GenBank/DDBJ databases">
        <title>Genome Sequencing of Bee-Associated Microbes.</title>
        <authorList>
            <person name="Dunlap C."/>
        </authorList>
    </citation>
    <scope>NUCLEOTIDE SEQUENCE [LARGE SCALE GENOMIC DNA]</scope>
    <source>
        <strain evidence="1 2">NRRL B-04010</strain>
    </source>
</reference>
<keyword evidence="2" id="KW-1185">Reference proteome</keyword>
<evidence type="ECO:0000313" key="2">
    <source>
        <dbReference type="Proteomes" id="UP001527181"/>
    </source>
</evidence>
<dbReference type="RefSeq" id="WP_268598734.1">
    <property type="nucleotide sequence ID" value="NZ_JAMDNP010000057.1"/>
</dbReference>
<protein>
    <submittedName>
        <fullName evidence="1">Uncharacterized protein</fullName>
    </submittedName>
</protein>
<accession>A0ABT4H465</accession>
<name>A0ABT4H465_PAEAL</name>
<sequence>MNNQENKEVSLYKLNQLVNLRLTASRRDIMDVLNEKKLQGVDISNYLSTLIRQAEGLPIPEGEGVPSLSAPKLVHAEASISEPQMDELVDKILRKLSSRGIKISNGSNESEVLEEEVKEDKATRQELEKIAVDLMSWDDDE</sequence>
<dbReference type="Proteomes" id="UP001527181">
    <property type="component" value="Unassembled WGS sequence"/>
</dbReference>
<dbReference type="EMBL" id="JAMDNP010000057">
    <property type="protein sequence ID" value="MCY9763543.1"/>
    <property type="molecule type" value="Genomic_DNA"/>
</dbReference>
<organism evidence="1 2">
    <name type="scientific">Paenibacillus alvei</name>
    <name type="common">Bacillus alvei</name>
    <dbReference type="NCBI Taxonomy" id="44250"/>
    <lineage>
        <taxon>Bacteria</taxon>
        <taxon>Bacillati</taxon>
        <taxon>Bacillota</taxon>
        <taxon>Bacilli</taxon>
        <taxon>Bacillales</taxon>
        <taxon>Paenibacillaceae</taxon>
        <taxon>Paenibacillus</taxon>
    </lineage>
</organism>
<comment type="caution">
    <text evidence="1">The sequence shown here is derived from an EMBL/GenBank/DDBJ whole genome shotgun (WGS) entry which is preliminary data.</text>
</comment>
<proteinExistence type="predicted"/>
<gene>
    <name evidence="1" type="ORF">M5X12_23825</name>
</gene>